<keyword evidence="1" id="KW-0472">Membrane</keyword>
<dbReference type="AlphaFoldDB" id="A0A915K2N3"/>
<feature type="transmembrane region" description="Helical" evidence="1">
    <location>
        <begin position="49"/>
        <end position="71"/>
    </location>
</feature>
<evidence type="ECO:0000313" key="3">
    <source>
        <dbReference type="WBParaSite" id="nRc.2.0.1.t32461-RA"/>
    </source>
</evidence>
<keyword evidence="1" id="KW-1133">Transmembrane helix</keyword>
<dbReference type="Proteomes" id="UP000887565">
    <property type="component" value="Unplaced"/>
</dbReference>
<accession>A0A915K2N3</accession>
<reference evidence="3" key="1">
    <citation type="submission" date="2022-11" db="UniProtKB">
        <authorList>
            <consortium name="WormBaseParasite"/>
        </authorList>
    </citation>
    <scope>IDENTIFICATION</scope>
</reference>
<keyword evidence="1" id="KW-0812">Transmembrane</keyword>
<keyword evidence="2" id="KW-1185">Reference proteome</keyword>
<sequence length="222" mass="25205">MRDTVHLLTDEKKLSQVMGNGGNGMMNTTIQKLLIESSKDQIRRHAYSSMLYVITSILNLLASTTMMLTIATFKPVQHKEFGTFVLVNITVVCTYSFLIIYIRKPTLATDSISTINTNKQKKLTKTIAAAGLVHVSTNLAQNLSSLPADRENPRREQRLSPRGLKKLHYSWAGRLILIMPKDDEQKLSLLKTIKESKHILFAKFIEKTMASDKQQEWQNIND</sequence>
<evidence type="ECO:0000313" key="2">
    <source>
        <dbReference type="Proteomes" id="UP000887565"/>
    </source>
</evidence>
<organism evidence="2 3">
    <name type="scientific">Romanomermis culicivorax</name>
    <name type="common">Nematode worm</name>
    <dbReference type="NCBI Taxonomy" id="13658"/>
    <lineage>
        <taxon>Eukaryota</taxon>
        <taxon>Metazoa</taxon>
        <taxon>Ecdysozoa</taxon>
        <taxon>Nematoda</taxon>
        <taxon>Enoplea</taxon>
        <taxon>Dorylaimia</taxon>
        <taxon>Mermithida</taxon>
        <taxon>Mermithoidea</taxon>
        <taxon>Mermithidae</taxon>
        <taxon>Romanomermis</taxon>
    </lineage>
</organism>
<feature type="transmembrane region" description="Helical" evidence="1">
    <location>
        <begin position="83"/>
        <end position="102"/>
    </location>
</feature>
<protein>
    <submittedName>
        <fullName evidence="3">Uncharacterized protein</fullName>
    </submittedName>
</protein>
<evidence type="ECO:0000256" key="1">
    <source>
        <dbReference type="SAM" id="Phobius"/>
    </source>
</evidence>
<dbReference type="WBParaSite" id="nRc.2.0.1.t32461-RA">
    <property type="protein sequence ID" value="nRc.2.0.1.t32461-RA"/>
    <property type="gene ID" value="nRc.2.0.1.g32461"/>
</dbReference>
<proteinExistence type="predicted"/>
<name>A0A915K2N3_ROMCU</name>